<keyword evidence="1 6" id="KW-0436">Ligase</keyword>
<dbReference type="GO" id="GO:0005829">
    <property type="term" value="C:cytosol"/>
    <property type="evidence" value="ECO:0007669"/>
    <property type="project" value="TreeGrafter"/>
</dbReference>
<comment type="similarity">
    <text evidence="6">Belongs to the class-I aminoacyl-tRNA synthetase family.</text>
</comment>
<keyword evidence="4 6" id="KW-0648">Protein biosynthesis</keyword>
<evidence type="ECO:0000313" key="10">
    <source>
        <dbReference type="Proteomes" id="UP000230531"/>
    </source>
</evidence>
<reference evidence="9 10" key="1">
    <citation type="submission" date="2017-11" db="EMBL/GenBank/DDBJ databases">
        <title>The genome sequence of Candidatus Carsonella ruddii from the psyllid Bactericera trigonica.</title>
        <authorList>
            <person name="Katsir L."/>
            <person name="Zhepu R."/>
            <person name="Piasezky A."/>
            <person name="Jong J."/>
            <person name="Sela N."/>
            <person name="Freilich S."/>
            <person name="Bahar O."/>
        </authorList>
    </citation>
    <scope>NUCLEOTIDE SEQUENCE [LARGE SCALE GENOMIC DNA]</scope>
    <source>
        <strain evidence="9 10">BT</strain>
    </source>
</reference>
<evidence type="ECO:0000256" key="4">
    <source>
        <dbReference type="ARBA" id="ARBA00022917"/>
    </source>
</evidence>
<feature type="transmembrane region" description="Helical" evidence="7">
    <location>
        <begin position="82"/>
        <end position="99"/>
    </location>
</feature>
<dbReference type="InterPro" id="IPR001412">
    <property type="entry name" value="aa-tRNA-synth_I_CS"/>
</dbReference>
<keyword evidence="5 6" id="KW-0030">Aminoacyl-tRNA synthetase</keyword>
<dbReference type="InterPro" id="IPR020058">
    <property type="entry name" value="Glu/Gln-tRNA-synth_Ib_cat-dom"/>
</dbReference>
<evidence type="ECO:0000256" key="6">
    <source>
        <dbReference type="RuleBase" id="RU363037"/>
    </source>
</evidence>
<evidence type="ECO:0000256" key="7">
    <source>
        <dbReference type="SAM" id="Phobius"/>
    </source>
</evidence>
<evidence type="ECO:0000313" key="9">
    <source>
        <dbReference type="EMBL" id="ATX33512.1"/>
    </source>
</evidence>
<evidence type="ECO:0000256" key="5">
    <source>
        <dbReference type="ARBA" id="ARBA00023146"/>
    </source>
</evidence>
<dbReference type="PANTHER" id="PTHR43097">
    <property type="entry name" value="GLUTAMINE-TRNA LIGASE"/>
    <property type="match status" value="1"/>
</dbReference>
<evidence type="ECO:0000256" key="3">
    <source>
        <dbReference type="ARBA" id="ARBA00022840"/>
    </source>
</evidence>
<keyword evidence="7" id="KW-1133">Transmembrane helix</keyword>
<keyword evidence="2 6" id="KW-0547">Nucleotide-binding</keyword>
<dbReference type="PROSITE" id="PS00178">
    <property type="entry name" value="AA_TRNA_LIGASE_I"/>
    <property type="match status" value="1"/>
</dbReference>
<evidence type="ECO:0000256" key="2">
    <source>
        <dbReference type="ARBA" id="ARBA00022741"/>
    </source>
</evidence>
<dbReference type="RefSeq" id="WP_157801580.1">
    <property type="nucleotide sequence ID" value="NZ_CP024798.1"/>
</dbReference>
<dbReference type="GO" id="GO:0005524">
    <property type="term" value="F:ATP binding"/>
    <property type="evidence" value="ECO:0007669"/>
    <property type="project" value="UniProtKB-KW"/>
</dbReference>
<sequence length="394" mass="48778">MINKIFTFSKKKSFLRFPPDPNGFLHIGHVFNILINFYLSINKKGKFILRFDNTNLKNYNLFFYNFIQYDLLWLGIKWNKNNYFLNYINKFYFILFFYFKNKKIYFKKKINLIRINFNYLNYKKIINFILFKNDFFKKNYFVFFIKKKIIFRIKKKKNHWNIFPTYDFTQSINDYFNNINVSICTKEFLNNVKIYNYFLKYLKKKSYQIEFSKKNFKKNKISKRKLKNIFFLNIFYFKKIGFNPKNFYFLCNIIGVSKKISFIDYKKIILSLKIENNFLEKCFLFVKNYIKNLKKNLIISILLNEKNINLKLNNFLINKIIKISLNKFNYSILKKILLFKKKIFFNNFFFLKHNFIILKRISKNNKKNFNIKKKHCLYENILKFKKNILKIKLK</sequence>
<keyword evidence="7" id="KW-0812">Transmembrane</keyword>
<evidence type="ECO:0000259" key="8">
    <source>
        <dbReference type="Pfam" id="PF00749"/>
    </source>
</evidence>
<dbReference type="PRINTS" id="PR00987">
    <property type="entry name" value="TRNASYNTHGLU"/>
</dbReference>
<feature type="domain" description="Glutamyl/glutaminyl-tRNA synthetase class Ib catalytic" evidence="8">
    <location>
        <begin position="158"/>
        <end position="275"/>
    </location>
</feature>
<feature type="transmembrane region" description="Helical" evidence="7">
    <location>
        <begin position="23"/>
        <end position="39"/>
    </location>
</feature>
<dbReference type="GO" id="GO:0006425">
    <property type="term" value="P:glutaminyl-tRNA aminoacylation"/>
    <property type="evidence" value="ECO:0007669"/>
    <property type="project" value="TreeGrafter"/>
</dbReference>
<dbReference type="Gene3D" id="3.40.50.620">
    <property type="entry name" value="HUPs"/>
    <property type="match status" value="2"/>
</dbReference>
<dbReference type="Proteomes" id="UP000230531">
    <property type="component" value="Chromosome"/>
</dbReference>
<organism evidence="9 10">
    <name type="scientific">Carsonella ruddii</name>
    <dbReference type="NCBI Taxonomy" id="114186"/>
    <lineage>
        <taxon>Bacteria</taxon>
        <taxon>Pseudomonadati</taxon>
        <taxon>Pseudomonadota</taxon>
        <taxon>Gammaproteobacteria</taxon>
        <taxon>Oceanospirillales</taxon>
        <taxon>Halomonadaceae</taxon>
        <taxon>Zymobacter group</taxon>
        <taxon>Candidatus Carsonella</taxon>
    </lineage>
</organism>
<evidence type="ECO:0000256" key="1">
    <source>
        <dbReference type="ARBA" id="ARBA00022598"/>
    </source>
</evidence>
<dbReference type="SUPFAM" id="SSF52374">
    <property type="entry name" value="Nucleotidylyl transferase"/>
    <property type="match status" value="1"/>
</dbReference>
<dbReference type="EMBL" id="CP024798">
    <property type="protein sequence ID" value="ATX33512.1"/>
    <property type="molecule type" value="Genomic_DNA"/>
</dbReference>
<protein>
    <recommendedName>
        <fullName evidence="8">Glutamyl/glutaminyl-tRNA synthetase class Ib catalytic domain-containing protein</fullName>
    </recommendedName>
</protein>
<dbReference type="GO" id="GO:0004819">
    <property type="term" value="F:glutamine-tRNA ligase activity"/>
    <property type="evidence" value="ECO:0007669"/>
    <property type="project" value="TreeGrafter"/>
</dbReference>
<dbReference type="InterPro" id="IPR050132">
    <property type="entry name" value="Gln/Glu-tRNA_Ligase"/>
</dbReference>
<accession>A0A2K8K4H9</accession>
<dbReference type="Pfam" id="PF00749">
    <property type="entry name" value="tRNA-synt_1c"/>
    <property type="match status" value="2"/>
</dbReference>
<keyword evidence="7" id="KW-0472">Membrane</keyword>
<dbReference type="OrthoDB" id="9801560at2"/>
<name>A0A2K8K4H9_CARRU</name>
<dbReference type="AlphaFoldDB" id="A0A2K8K4H9"/>
<gene>
    <name evidence="9" type="ORF">CUN91_00940</name>
</gene>
<feature type="domain" description="Glutamyl/glutaminyl-tRNA synthetase class Ib catalytic" evidence="8">
    <location>
        <begin position="16"/>
        <end position="86"/>
    </location>
</feature>
<dbReference type="InterPro" id="IPR000924">
    <property type="entry name" value="Glu/Gln-tRNA-synth"/>
</dbReference>
<dbReference type="InterPro" id="IPR014729">
    <property type="entry name" value="Rossmann-like_a/b/a_fold"/>
</dbReference>
<proteinExistence type="inferred from homology"/>
<keyword evidence="3 6" id="KW-0067">ATP-binding</keyword>
<dbReference type="PANTHER" id="PTHR43097:SF5">
    <property type="entry name" value="GLUTAMATE--TRNA LIGASE"/>
    <property type="match status" value="1"/>
</dbReference>